<feature type="domain" description="C2" evidence="1">
    <location>
        <begin position="1"/>
        <end position="98"/>
    </location>
</feature>
<dbReference type="InterPro" id="IPR044511">
    <property type="entry name" value="At1g03370/At5g50170-like"/>
</dbReference>
<accession>A0A0C3FTR3</accession>
<evidence type="ECO:0000259" key="1">
    <source>
        <dbReference type="PROSITE" id="PS50004"/>
    </source>
</evidence>
<evidence type="ECO:0000313" key="3">
    <source>
        <dbReference type="Proteomes" id="UP000054166"/>
    </source>
</evidence>
<protein>
    <recommendedName>
        <fullName evidence="1">C2 domain-containing protein</fullName>
    </recommendedName>
</protein>
<gene>
    <name evidence="2" type="ORF">PILCRDRAFT_473128</name>
</gene>
<dbReference type="SMART" id="SM00239">
    <property type="entry name" value="C2"/>
    <property type="match status" value="1"/>
</dbReference>
<dbReference type="AlphaFoldDB" id="A0A0C3FTR3"/>
<keyword evidence="3" id="KW-1185">Reference proteome</keyword>
<dbReference type="EMBL" id="KN832995">
    <property type="protein sequence ID" value="KIM82226.1"/>
    <property type="molecule type" value="Genomic_DNA"/>
</dbReference>
<proteinExistence type="predicted"/>
<dbReference type="PROSITE" id="PS50004">
    <property type="entry name" value="C2"/>
    <property type="match status" value="1"/>
</dbReference>
<dbReference type="HOGENOM" id="CLU_1468736_0_0_1"/>
<dbReference type="Gene3D" id="2.60.40.150">
    <property type="entry name" value="C2 domain"/>
    <property type="match status" value="1"/>
</dbReference>
<dbReference type="PANTHER" id="PTHR46296:SF8">
    <property type="entry name" value="OS06G0297800 PROTEIN"/>
    <property type="match status" value="1"/>
</dbReference>
<dbReference type="InterPro" id="IPR035892">
    <property type="entry name" value="C2_domain_sf"/>
</dbReference>
<dbReference type="CDD" id="cd00030">
    <property type="entry name" value="C2"/>
    <property type="match status" value="1"/>
</dbReference>
<dbReference type="Pfam" id="PF00168">
    <property type="entry name" value="C2"/>
    <property type="match status" value="1"/>
</dbReference>
<evidence type="ECO:0000313" key="2">
    <source>
        <dbReference type="EMBL" id="KIM82226.1"/>
    </source>
</evidence>
<dbReference type="OrthoDB" id="1029639at2759"/>
<dbReference type="PANTHER" id="PTHR46296">
    <property type="entry name" value="BNAA05G37250D PROTEIN"/>
    <property type="match status" value="1"/>
</dbReference>
<dbReference type="SUPFAM" id="SSF49562">
    <property type="entry name" value="C2 domain (Calcium/lipid-binding domain, CaLB)"/>
    <property type="match status" value="1"/>
</dbReference>
<dbReference type="Proteomes" id="UP000054166">
    <property type="component" value="Unassembled WGS sequence"/>
</dbReference>
<organism evidence="2 3">
    <name type="scientific">Piloderma croceum (strain F 1598)</name>
    <dbReference type="NCBI Taxonomy" id="765440"/>
    <lineage>
        <taxon>Eukaryota</taxon>
        <taxon>Fungi</taxon>
        <taxon>Dikarya</taxon>
        <taxon>Basidiomycota</taxon>
        <taxon>Agaricomycotina</taxon>
        <taxon>Agaricomycetes</taxon>
        <taxon>Agaricomycetidae</taxon>
        <taxon>Atheliales</taxon>
        <taxon>Atheliaceae</taxon>
        <taxon>Piloderma</taxon>
    </lineage>
</organism>
<dbReference type="InParanoid" id="A0A0C3FTR3"/>
<dbReference type="InterPro" id="IPR000008">
    <property type="entry name" value="C2_dom"/>
</dbReference>
<sequence length="184" mass="20176">MGGHEKIPYHLKTIHGRSNKPPNPYIRLEVDTFTARTKSIKRTSNPVWNEGFTFAALSSSTICIRAKNDAAIFKPQLLGEVAVVVETLLATGKDMQDVVLKLRTAGANGETQERGEITVRFWTEETVQASATAIAGAHQAVEDKLEDDSSPAKSMEAIVSKLKVFADIVDEAAKVWKLACVMEY</sequence>
<reference evidence="3" key="2">
    <citation type="submission" date="2015-01" db="EMBL/GenBank/DDBJ databases">
        <title>Evolutionary Origins and Diversification of the Mycorrhizal Mutualists.</title>
        <authorList>
            <consortium name="DOE Joint Genome Institute"/>
            <consortium name="Mycorrhizal Genomics Consortium"/>
            <person name="Kohler A."/>
            <person name="Kuo A."/>
            <person name="Nagy L.G."/>
            <person name="Floudas D."/>
            <person name="Copeland A."/>
            <person name="Barry K.W."/>
            <person name="Cichocki N."/>
            <person name="Veneault-Fourrey C."/>
            <person name="LaButti K."/>
            <person name="Lindquist E.A."/>
            <person name="Lipzen A."/>
            <person name="Lundell T."/>
            <person name="Morin E."/>
            <person name="Murat C."/>
            <person name="Riley R."/>
            <person name="Ohm R."/>
            <person name="Sun H."/>
            <person name="Tunlid A."/>
            <person name="Henrissat B."/>
            <person name="Grigoriev I.V."/>
            <person name="Hibbett D.S."/>
            <person name="Martin F."/>
        </authorList>
    </citation>
    <scope>NUCLEOTIDE SEQUENCE [LARGE SCALE GENOMIC DNA]</scope>
    <source>
        <strain evidence="3">F 1598</strain>
    </source>
</reference>
<reference evidence="2 3" key="1">
    <citation type="submission" date="2014-04" db="EMBL/GenBank/DDBJ databases">
        <authorList>
            <consortium name="DOE Joint Genome Institute"/>
            <person name="Kuo A."/>
            <person name="Tarkka M."/>
            <person name="Buscot F."/>
            <person name="Kohler A."/>
            <person name="Nagy L.G."/>
            <person name="Floudas D."/>
            <person name="Copeland A."/>
            <person name="Barry K.W."/>
            <person name="Cichocki N."/>
            <person name="Veneault-Fourrey C."/>
            <person name="LaButti K."/>
            <person name="Lindquist E.A."/>
            <person name="Lipzen A."/>
            <person name="Lundell T."/>
            <person name="Morin E."/>
            <person name="Murat C."/>
            <person name="Sun H."/>
            <person name="Tunlid A."/>
            <person name="Henrissat B."/>
            <person name="Grigoriev I.V."/>
            <person name="Hibbett D.S."/>
            <person name="Martin F."/>
            <person name="Nordberg H.P."/>
            <person name="Cantor M.N."/>
            <person name="Hua S.X."/>
        </authorList>
    </citation>
    <scope>NUCLEOTIDE SEQUENCE [LARGE SCALE GENOMIC DNA]</scope>
    <source>
        <strain evidence="2 3">F 1598</strain>
    </source>
</reference>
<name>A0A0C3FTR3_PILCF</name>